<feature type="compositionally biased region" description="Polar residues" evidence="17">
    <location>
        <begin position="871"/>
        <end position="885"/>
    </location>
</feature>
<organism evidence="23 24">
    <name type="scientific">Pleurodeles waltl</name>
    <name type="common">Iberian ribbed newt</name>
    <dbReference type="NCBI Taxonomy" id="8319"/>
    <lineage>
        <taxon>Eukaryota</taxon>
        <taxon>Metazoa</taxon>
        <taxon>Chordata</taxon>
        <taxon>Craniata</taxon>
        <taxon>Vertebrata</taxon>
        <taxon>Euteleostomi</taxon>
        <taxon>Amphibia</taxon>
        <taxon>Batrachia</taxon>
        <taxon>Caudata</taxon>
        <taxon>Salamandroidea</taxon>
        <taxon>Salamandridae</taxon>
        <taxon>Pleurodelinae</taxon>
        <taxon>Pleurodeles</taxon>
    </lineage>
</organism>
<dbReference type="PRINTS" id="PR01265">
    <property type="entry name" value="LINKMODULE"/>
</dbReference>
<dbReference type="SMART" id="SM00181">
    <property type="entry name" value="EGF"/>
    <property type="match status" value="1"/>
</dbReference>
<keyword evidence="7" id="KW-0654">Proteoglycan</keyword>
<dbReference type="InterPro" id="IPR000742">
    <property type="entry name" value="EGF"/>
</dbReference>
<feature type="compositionally biased region" description="Basic and acidic residues" evidence="17">
    <location>
        <begin position="577"/>
        <end position="591"/>
    </location>
</feature>
<dbReference type="PROSITE" id="PS50923">
    <property type="entry name" value="SUSHI"/>
    <property type="match status" value="1"/>
</dbReference>
<dbReference type="Pfam" id="PF00084">
    <property type="entry name" value="Sushi"/>
    <property type="match status" value="1"/>
</dbReference>
<evidence type="ECO:0000256" key="15">
    <source>
        <dbReference type="PROSITE-ProRule" id="PRU00302"/>
    </source>
</evidence>
<keyword evidence="6" id="KW-0677">Repeat</keyword>
<dbReference type="EMBL" id="JANPWB010000016">
    <property type="protein sequence ID" value="KAJ1080790.1"/>
    <property type="molecule type" value="Genomic_DNA"/>
</dbReference>
<comment type="caution">
    <text evidence="23">The sequence shown here is derived from an EMBL/GenBank/DDBJ whole genome shotgun (WGS) entry which is preliminary data.</text>
</comment>
<feature type="region of interest" description="Disordered" evidence="17">
    <location>
        <begin position="951"/>
        <end position="970"/>
    </location>
</feature>
<evidence type="ECO:0000259" key="21">
    <source>
        <dbReference type="PROSITE" id="PS50923"/>
    </source>
</evidence>
<feature type="disulfide bond" evidence="15">
    <location>
        <begin position="1286"/>
        <end position="1329"/>
    </location>
</feature>
<dbReference type="GO" id="GO:0007417">
    <property type="term" value="P:central nervous system development"/>
    <property type="evidence" value="ECO:0007669"/>
    <property type="project" value="TreeGrafter"/>
</dbReference>
<dbReference type="InterPro" id="IPR001304">
    <property type="entry name" value="C-type_lectin-like"/>
</dbReference>
<dbReference type="CDD" id="cd00033">
    <property type="entry name" value="CCP"/>
    <property type="match status" value="1"/>
</dbReference>
<dbReference type="InterPro" id="IPR035976">
    <property type="entry name" value="Sushi/SCR/CCP_sf"/>
</dbReference>
<dbReference type="SUPFAM" id="SSF56436">
    <property type="entry name" value="C-type lectin-like"/>
    <property type="match status" value="3"/>
</dbReference>
<comment type="caution">
    <text evidence="14">Lacks conserved residue(s) required for the propagation of feature annotation.</text>
</comment>
<feature type="compositionally biased region" description="Basic and acidic residues" evidence="17">
    <location>
        <begin position="603"/>
        <end position="614"/>
    </location>
</feature>
<evidence type="ECO:0000256" key="6">
    <source>
        <dbReference type="ARBA" id="ARBA00022737"/>
    </source>
</evidence>
<evidence type="ECO:0000256" key="17">
    <source>
        <dbReference type="SAM" id="MobiDB-lite"/>
    </source>
</evidence>
<evidence type="ECO:0000259" key="22">
    <source>
        <dbReference type="PROSITE" id="PS50963"/>
    </source>
</evidence>
<dbReference type="GO" id="GO:0045202">
    <property type="term" value="C:synapse"/>
    <property type="evidence" value="ECO:0007669"/>
    <property type="project" value="TreeGrafter"/>
</dbReference>
<protein>
    <recommendedName>
        <fullName evidence="12">Brevican core protein</fullName>
    </recommendedName>
</protein>
<dbReference type="SMART" id="SM00032">
    <property type="entry name" value="CCP"/>
    <property type="match status" value="1"/>
</dbReference>
<keyword evidence="15" id="KW-0768">Sushi</keyword>
<keyword evidence="5" id="KW-0732">Signal</keyword>
<evidence type="ECO:0000259" key="20">
    <source>
        <dbReference type="PROSITE" id="PS50835"/>
    </source>
</evidence>
<dbReference type="Gene3D" id="2.10.25.10">
    <property type="entry name" value="Laminin"/>
    <property type="match status" value="1"/>
</dbReference>
<dbReference type="CDD" id="cd03517">
    <property type="entry name" value="Link_domain_CSPGs_modules_1_3"/>
    <property type="match status" value="1"/>
</dbReference>
<dbReference type="Proteomes" id="UP001066276">
    <property type="component" value="Chromosome 12"/>
</dbReference>
<feature type="domain" description="C-type lectin" evidence="19">
    <location>
        <begin position="1166"/>
        <end position="1280"/>
    </location>
</feature>
<dbReference type="InterPro" id="IPR007110">
    <property type="entry name" value="Ig-like_dom"/>
</dbReference>
<dbReference type="SUPFAM" id="SSF48726">
    <property type="entry name" value="Immunoglobulin"/>
    <property type="match status" value="1"/>
</dbReference>
<dbReference type="InterPro" id="IPR016187">
    <property type="entry name" value="CTDL_fold"/>
</dbReference>
<dbReference type="InterPro" id="IPR036179">
    <property type="entry name" value="Ig-like_dom_sf"/>
</dbReference>
<feature type="region of interest" description="Disordered" evidence="17">
    <location>
        <begin position="900"/>
        <end position="931"/>
    </location>
</feature>
<evidence type="ECO:0000256" key="7">
    <source>
        <dbReference type="ARBA" id="ARBA00022974"/>
    </source>
</evidence>
<dbReference type="SMART" id="SM00034">
    <property type="entry name" value="CLECT"/>
    <property type="match status" value="1"/>
</dbReference>
<evidence type="ECO:0000256" key="1">
    <source>
        <dbReference type="ARBA" id="ARBA00004498"/>
    </source>
</evidence>
<feature type="region of interest" description="Disordered" evidence="17">
    <location>
        <begin position="651"/>
        <end position="674"/>
    </location>
</feature>
<proteinExistence type="predicted"/>
<feature type="domain" description="EGF-like" evidence="18">
    <location>
        <begin position="1117"/>
        <end position="1153"/>
    </location>
</feature>
<feature type="disulfide bond" evidence="16">
    <location>
        <begin position="305"/>
        <end position="326"/>
    </location>
</feature>
<comment type="subunit">
    <text evidence="13">Interacts with TNR.</text>
</comment>
<feature type="region of interest" description="Disordered" evidence="17">
    <location>
        <begin position="724"/>
        <end position="758"/>
    </location>
</feature>
<dbReference type="PROSITE" id="PS01241">
    <property type="entry name" value="LINK_1"/>
    <property type="match status" value="1"/>
</dbReference>
<evidence type="ECO:0000256" key="16">
    <source>
        <dbReference type="PROSITE-ProRule" id="PRU00323"/>
    </source>
</evidence>
<evidence type="ECO:0000256" key="11">
    <source>
        <dbReference type="ARBA" id="ARBA00023319"/>
    </source>
</evidence>
<dbReference type="Gene3D" id="3.10.100.10">
    <property type="entry name" value="Mannose-Binding Protein A, subunit A"/>
    <property type="match status" value="3"/>
</dbReference>
<dbReference type="CDD" id="cd03520">
    <property type="entry name" value="Link_domain_CSPGs_modules_2_4"/>
    <property type="match status" value="1"/>
</dbReference>
<evidence type="ECO:0000313" key="24">
    <source>
        <dbReference type="Proteomes" id="UP001066276"/>
    </source>
</evidence>
<dbReference type="PROSITE" id="PS00615">
    <property type="entry name" value="C_TYPE_LECTIN_1"/>
    <property type="match status" value="1"/>
</dbReference>
<feature type="disulfide bond" evidence="16">
    <location>
        <begin position="403"/>
        <end position="424"/>
    </location>
</feature>
<feature type="domain" description="Link" evidence="22">
    <location>
        <begin position="259"/>
        <end position="354"/>
    </location>
</feature>
<keyword evidence="14" id="KW-0245">EGF-like domain</keyword>
<dbReference type="GO" id="GO:0005540">
    <property type="term" value="F:hyaluronic acid binding"/>
    <property type="evidence" value="ECO:0007669"/>
    <property type="project" value="UniProtKB-KW"/>
</dbReference>
<keyword evidence="3" id="KW-0272">Extracellular matrix</keyword>
<evidence type="ECO:0000256" key="12">
    <source>
        <dbReference type="ARBA" id="ARBA00044100"/>
    </source>
</evidence>
<feature type="domain" description="Link" evidence="22">
    <location>
        <begin position="359"/>
        <end position="456"/>
    </location>
</feature>
<dbReference type="InterPro" id="IPR018378">
    <property type="entry name" value="C-type_lectin_CS"/>
</dbReference>
<dbReference type="FunFam" id="2.10.70.10:FF:000003">
    <property type="entry name" value="Versican core protein"/>
    <property type="match status" value="1"/>
</dbReference>
<evidence type="ECO:0000256" key="8">
    <source>
        <dbReference type="ARBA" id="ARBA00023157"/>
    </source>
</evidence>
<comment type="subcellular location">
    <subcellularLocation>
        <location evidence="1">Secreted</location>
        <location evidence="1">Extracellular space</location>
        <location evidence="1">Extracellular matrix</location>
    </subcellularLocation>
</comment>
<feature type="compositionally biased region" description="Basic and acidic residues" evidence="17">
    <location>
        <begin position="724"/>
        <end position="749"/>
    </location>
</feature>
<evidence type="ECO:0000259" key="19">
    <source>
        <dbReference type="PROSITE" id="PS50041"/>
    </source>
</evidence>
<feature type="disulfide bond" evidence="14">
    <location>
        <begin position="1143"/>
        <end position="1152"/>
    </location>
</feature>
<evidence type="ECO:0000256" key="13">
    <source>
        <dbReference type="ARBA" id="ARBA00064526"/>
    </source>
</evidence>
<evidence type="ECO:0000256" key="3">
    <source>
        <dbReference type="ARBA" id="ARBA00022530"/>
    </source>
</evidence>
<feature type="compositionally biased region" description="Polar residues" evidence="17">
    <location>
        <begin position="657"/>
        <end position="669"/>
    </location>
</feature>
<dbReference type="Pfam" id="PF00008">
    <property type="entry name" value="EGF"/>
    <property type="match status" value="1"/>
</dbReference>
<dbReference type="GO" id="GO:0001501">
    <property type="term" value="P:skeletal system development"/>
    <property type="evidence" value="ECO:0007669"/>
    <property type="project" value="TreeGrafter"/>
</dbReference>
<evidence type="ECO:0000256" key="10">
    <source>
        <dbReference type="ARBA" id="ARBA00023290"/>
    </source>
</evidence>
<reference evidence="23" key="1">
    <citation type="journal article" date="2022" name="bioRxiv">
        <title>Sequencing and chromosome-scale assembly of the giantPleurodeles waltlgenome.</title>
        <authorList>
            <person name="Brown T."/>
            <person name="Elewa A."/>
            <person name="Iarovenko S."/>
            <person name="Subramanian E."/>
            <person name="Araus A.J."/>
            <person name="Petzold A."/>
            <person name="Susuki M."/>
            <person name="Suzuki K.-i.T."/>
            <person name="Hayashi T."/>
            <person name="Toyoda A."/>
            <person name="Oliveira C."/>
            <person name="Osipova E."/>
            <person name="Leigh N.D."/>
            <person name="Simon A."/>
            <person name="Yun M.H."/>
        </authorList>
    </citation>
    <scope>NUCLEOTIDE SEQUENCE</scope>
    <source>
        <strain evidence="23">20211129_DDA</strain>
        <tissue evidence="23">Liver</tissue>
    </source>
</reference>
<dbReference type="GO" id="GO:0007155">
    <property type="term" value="P:cell adhesion"/>
    <property type="evidence" value="ECO:0007669"/>
    <property type="project" value="InterPro"/>
</dbReference>
<evidence type="ECO:0000256" key="14">
    <source>
        <dbReference type="PROSITE-ProRule" id="PRU00076"/>
    </source>
</evidence>
<dbReference type="PROSITE" id="PS50041">
    <property type="entry name" value="C_TYPE_LECTIN_2"/>
    <property type="match status" value="1"/>
</dbReference>
<dbReference type="PANTHER" id="PTHR22804">
    <property type="entry name" value="AGGRECAN/VERSICAN PROTEOGLYCAN"/>
    <property type="match status" value="1"/>
</dbReference>
<keyword evidence="8 14" id="KW-1015">Disulfide bond</keyword>
<keyword evidence="4" id="KW-0597">Phosphoprotein</keyword>
<dbReference type="PROSITE" id="PS00022">
    <property type="entry name" value="EGF_1"/>
    <property type="match status" value="1"/>
</dbReference>
<feature type="compositionally biased region" description="Basic and acidic residues" evidence="17">
    <location>
        <begin position="494"/>
        <end position="525"/>
    </location>
</feature>
<accession>A0AAV7KP66</accession>
<feature type="region of interest" description="Disordered" evidence="17">
    <location>
        <begin position="976"/>
        <end position="998"/>
    </location>
</feature>
<name>A0AAV7KP66_PLEWA</name>
<dbReference type="Gene3D" id="2.10.70.10">
    <property type="entry name" value="Complement Module, domain 1"/>
    <property type="match status" value="1"/>
</dbReference>
<evidence type="ECO:0000256" key="4">
    <source>
        <dbReference type="ARBA" id="ARBA00022553"/>
    </source>
</evidence>
<dbReference type="SMART" id="SM00445">
    <property type="entry name" value="LINK"/>
    <property type="match status" value="2"/>
</dbReference>
<keyword evidence="9" id="KW-0325">Glycoprotein</keyword>
<dbReference type="SMART" id="SM00406">
    <property type="entry name" value="IGv"/>
    <property type="match status" value="1"/>
</dbReference>
<dbReference type="PROSITE" id="PS50835">
    <property type="entry name" value="IG_LIKE"/>
    <property type="match status" value="1"/>
</dbReference>
<evidence type="ECO:0000256" key="9">
    <source>
        <dbReference type="ARBA" id="ARBA00023180"/>
    </source>
</evidence>
<evidence type="ECO:0000256" key="5">
    <source>
        <dbReference type="ARBA" id="ARBA00022729"/>
    </source>
</evidence>
<dbReference type="InterPro" id="IPR003599">
    <property type="entry name" value="Ig_sub"/>
</dbReference>
<evidence type="ECO:0000313" key="23">
    <source>
        <dbReference type="EMBL" id="KAJ1080790.1"/>
    </source>
</evidence>
<feature type="compositionally biased region" description="Basic and acidic residues" evidence="17">
    <location>
        <begin position="553"/>
        <end position="571"/>
    </location>
</feature>
<dbReference type="CDD" id="cd00054">
    <property type="entry name" value="EGF_CA"/>
    <property type="match status" value="1"/>
</dbReference>
<dbReference type="SUPFAM" id="SSF57196">
    <property type="entry name" value="EGF/Laminin"/>
    <property type="match status" value="1"/>
</dbReference>
<evidence type="ECO:0000259" key="18">
    <source>
        <dbReference type="PROSITE" id="PS50026"/>
    </source>
</evidence>
<keyword evidence="10" id="KW-0373">Hyaluronic acid</keyword>
<dbReference type="InterPro" id="IPR013106">
    <property type="entry name" value="Ig_V-set"/>
</dbReference>
<keyword evidence="2" id="KW-0964">Secreted</keyword>
<feature type="region of interest" description="Disordered" evidence="17">
    <location>
        <begin position="494"/>
        <end position="632"/>
    </location>
</feature>
<feature type="domain" description="Ig-like" evidence="20">
    <location>
        <begin position="138"/>
        <end position="257"/>
    </location>
</feature>
<dbReference type="FunFam" id="3.10.100.10:FF:000003">
    <property type="entry name" value="Versican core protein"/>
    <property type="match status" value="1"/>
</dbReference>
<dbReference type="PROSITE" id="PS50026">
    <property type="entry name" value="EGF_3"/>
    <property type="match status" value="1"/>
</dbReference>
<dbReference type="SUPFAM" id="SSF57535">
    <property type="entry name" value="Complement control module/SCR domain"/>
    <property type="match status" value="1"/>
</dbReference>
<dbReference type="PROSITE" id="PS50963">
    <property type="entry name" value="LINK_2"/>
    <property type="match status" value="2"/>
</dbReference>
<feature type="domain" description="Sushi" evidence="21">
    <location>
        <begin position="1284"/>
        <end position="1344"/>
    </location>
</feature>
<dbReference type="InterPro" id="IPR000436">
    <property type="entry name" value="Sushi_SCR_CCP_dom"/>
</dbReference>
<dbReference type="InterPro" id="IPR016186">
    <property type="entry name" value="C-type_lectin-like/link_sf"/>
</dbReference>
<feature type="disulfide bond" evidence="15">
    <location>
        <begin position="1315"/>
        <end position="1342"/>
    </location>
</feature>
<dbReference type="PANTHER" id="PTHR22804:SF41">
    <property type="entry name" value="BREVICAN CORE PROTEIN"/>
    <property type="match status" value="1"/>
</dbReference>
<dbReference type="GO" id="GO:0005615">
    <property type="term" value="C:extracellular space"/>
    <property type="evidence" value="ECO:0007669"/>
    <property type="project" value="TreeGrafter"/>
</dbReference>
<keyword evidence="11" id="KW-0393">Immunoglobulin domain</keyword>
<evidence type="ECO:0000256" key="2">
    <source>
        <dbReference type="ARBA" id="ARBA00022525"/>
    </source>
</evidence>
<sequence length="1351" mass="149602">MPFSHRPKSRGAQSPPNNVLCVRGARAVRLCRSLCLWDGSPPARCSLKKLQCTPALPHCKQPGAAERRERGARAGICSVPSRAARSPRGDRNWIWHFAQRGAMGTILLVFVLIQAMLVSSSPTGEHSDDGKALRVSIPQHQPIKAVLSGTLTIPCHITYLAPVETSTVSRRVALITPRVKWTFITDEKEVEILVARGRKVKISEAYRFRVTLPFYAASTSDVTLVLSELGSNDSGIYRCDVQHGIEDDHDLVEVKVKGVVFLYREGFTRYAFTFAKAQEACSRISAHIATAEQLFAAYQSGYEQCDAGWIADQTVRYPIQVPREGCYGDMDGHPGVRNYGVVDPEDMYDVYCYVEELHGEVFLESTPNKFTLEQAENHCRELGAVIATTGQLYAAWNDGLDQCNPGWLADGSVRYPIITPRERCGGSLPGVKTIFLFRNQTGFPDSSATYDVYCYRGPFNSYTESPEDYLVTQSELVIKDVITVTEKLQELRLPDVESENEARGSVDSVPIHKDVNGTELEDPHPAIEVSTDNSNHEFHNETSDTETIPGPARSRDSGLRPDKNDQDTFFHEEEELKSESTLELGREKPEDVNAFDSAPDHTTTSDEEKEKVHVESGGSGNYTNESEDENEQMQHEFYVTEIPELSKSLLPHVDVPSTGSYNSNSPTEASESIGSGYIEEESHINENHNRRMAPSIVPHVSDIDLGGETTTNFVSFVVLNAHSTEAKEESDKSLQSRHRVSETSEETLKEPGFPTNQPVEKYSKLSLVTSASYRASENFENKYPSKKIENYPKNNKETHEAPAILNSNTVATPKSILKETHFETLGEVKDGEFSGESATDNTQNNTELFDQLNSGKASGLPNEHSVEHENSLGSPNDSEISGESSTQGIIKLFSAGVDATTAGSPHKADSGSHSNSASSPKEESEDAAVLQSGTTRAPFVIHEQTITNHEDHLGHDSEHLAQSIHRPGREPQEVTTMHPIAEPPGNADSHEPSRSGQPSAIRIEDVVANSAFVETDIRDKQRAGSGNQPFDANVQFEETFITKNYQEPGFSVPRSAAPAIHTVSPSHESTTHSFEHSMESTSPYLKGTPLTDDPLSTARPLPLLPTERASLGAAATISDDCIPNPCQNGGTCTEEGERITCHCLPGHEGTFCEASRGECGQGWDKFHGYCYRHFLTRRSWEDAETNCRDAGGHLASINTPEEQNFINNKYKEYQWIGLNDRTIEGDFQWSDGNPLLYENWHHGQPDSYFLSGEDCAVIVWHDGGQWSDVPCNYHLSYTCKMGLVSCGPPPEVVNALRFGKLKKRYEIGSIVRHRCNDGPFKRKSAIIRCQADGQWEKPKLTCVTRRHRTQH</sequence>
<dbReference type="GO" id="GO:0072534">
    <property type="term" value="C:perineuronal net"/>
    <property type="evidence" value="ECO:0007669"/>
    <property type="project" value="TreeGrafter"/>
</dbReference>
<gene>
    <name evidence="23" type="ORF">NDU88_000981</name>
</gene>
<dbReference type="SMART" id="SM00409">
    <property type="entry name" value="IG"/>
    <property type="match status" value="1"/>
</dbReference>
<dbReference type="GO" id="GO:0002052">
    <property type="term" value="P:positive regulation of neuroblast proliferation"/>
    <property type="evidence" value="ECO:0007669"/>
    <property type="project" value="TreeGrafter"/>
</dbReference>
<dbReference type="GO" id="GO:0010001">
    <property type="term" value="P:glial cell differentiation"/>
    <property type="evidence" value="ECO:0007669"/>
    <property type="project" value="TreeGrafter"/>
</dbReference>
<keyword evidence="24" id="KW-1185">Reference proteome</keyword>
<dbReference type="InterPro" id="IPR013783">
    <property type="entry name" value="Ig-like_fold"/>
</dbReference>
<dbReference type="Pfam" id="PF00193">
    <property type="entry name" value="Xlink"/>
    <property type="match status" value="2"/>
</dbReference>
<dbReference type="InterPro" id="IPR000538">
    <property type="entry name" value="Link_dom"/>
</dbReference>
<dbReference type="FunFam" id="3.10.100.10:FF:000011">
    <property type="entry name" value="Aggrecan core protein"/>
    <property type="match status" value="1"/>
</dbReference>
<dbReference type="FunFam" id="3.10.100.10:FF:000002">
    <property type="entry name" value="Hyaluronan proteoglycan link protein 1"/>
    <property type="match status" value="1"/>
</dbReference>
<dbReference type="FunFam" id="2.60.40.10:FF:000698">
    <property type="entry name" value="brevican core protein"/>
    <property type="match status" value="1"/>
</dbReference>
<dbReference type="InterPro" id="IPR050691">
    <property type="entry name" value="Hyaluronan_bind_Proteoglycan"/>
</dbReference>
<feature type="region of interest" description="Disordered" evidence="17">
    <location>
        <begin position="852"/>
        <end position="885"/>
    </location>
</feature>
<dbReference type="Pfam" id="PF00059">
    <property type="entry name" value="Lectin_C"/>
    <property type="match status" value="1"/>
</dbReference>
<dbReference type="Gene3D" id="2.60.40.10">
    <property type="entry name" value="Immunoglobulins"/>
    <property type="match status" value="1"/>
</dbReference>